<evidence type="ECO:0000313" key="2">
    <source>
        <dbReference type="Proteomes" id="UP000249248"/>
    </source>
</evidence>
<gene>
    <name evidence="1" type="ORF">DNU06_15915</name>
</gene>
<keyword evidence="2" id="KW-1185">Reference proteome</keyword>
<dbReference type="AlphaFoldDB" id="A0A2W1NCL5"/>
<name>A0A2W1NCL5_9FLAO</name>
<organism evidence="1 2">
    <name type="scientific">Putridiphycobacter roseus</name>
    <dbReference type="NCBI Taxonomy" id="2219161"/>
    <lineage>
        <taxon>Bacteria</taxon>
        <taxon>Pseudomonadati</taxon>
        <taxon>Bacteroidota</taxon>
        <taxon>Flavobacteriia</taxon>
        <taxon>Flavobacteriales</taxon>
        <taxon>Crocinitomicaceae</taxon>
        <taxon>Putridiphycobacter</taxon>
    </lineage>
</organism>
<evidence type="ECO:0000313" key="1">
    <source>
        <dbReference type="EMBL" id="PZE15866.1"/>
    </source>
</evidence>
<dbReference type="Proteomes" id="UP000249248">
    <property type="component" value="Unassembled WGS sequence"/>
</dbReference>
<sequence>MVKFEQASIKIQSMHTKTIEITRVEQYANKARVIRIYINGVKVGFLRDGETKSFEVPATNHEIYAKIDWCKTRPLKIDAAKNETVQLELGSNLTRKNMYKALYYTFFKPADFLYLKKR</sequence>
<dbReference type="EMBL" id="QKSB01000015">
    <property type="protein sequence ID" value="PZE15866.1"/>
    <property type="molecule type" value="Genomic_DNA"/>
</dbReference>
<accession>A0A2W1NCL5</accession>
<reference evidence="1 2" key="1">
    <citation type="submission" date="2018-06" db="EMBL/GenBank/DDBJ databases">
        <title>The draft genome sequence of Crocinitomix sp. SM1701.</title>
        <authorList>
            <person name="Zhang X."/>
        </authorList>
    </citation>
    <scope>NUCLEOTIDE SEQUENCE [LARGE SCALE GENOMIC DNA]</scope>
    <source>
        <strain evidence="1 2">SM1701</strain>
    </source>
</reference>
<comment type="caution">
    <text evidence="1">The sequence shown here is derived from an EMBL/GenBank/DDBJ whole genome shotgun (WGS) entry which is preliminary data.</text>
</comment>
<proteinExistence type="predicted"/>
<protein>
    <submittedName>
        <fullName evidence="1">Uncharacterized protein</fullName>
    </submittedName>
</protein>